<feature type="compositionally biased region" description="Basic and acidic residues" evidence="2">
    <location>
        <begin position="1320"/>
        <end position="1329"/>
    </location>
</feature>
<evidence type="ECO:0000256" key="2">
    <source>
        <dbReference type="SAM" id="MobiDB-lite"/>
    </source>
</evidence>
<dbReference type="GeneID" id="94427909"/>
<dbReference type="PANTHER" id="PTHR36812:SF9">
    <property type="entry name" value="MYB-LIKE PROTEIN X ISOFORM X1"/>
    <property type="match status" value="1"/>
</dbReference>
<feature type="compositionally biased region" description="Basic and acidic residues" evidence="2">
    <location>
        <begin position="58"/>
        <end position="67"/>
    </location>
</feature>
<feature type="coiled-coil region" evidence="1">
    <location>
        <begin position="1541"/>
        <end position="1582"/>
    </location>
</feature>
<feature type="compositionally biased region" description="Basic and acidic residues" evidence="2">
    <location>
        <begin position="774"/>
        <end position="785"/>
    </location>
</feature>
<feature type="compositionally biased region" description="Low complexity" evidence="2">
    <location>
        <begin position="407"/>
        <end position="417"/>
    </location>
</feature>
<feature type="region of interest" description="Disordered" evidence="2">
    <location>
        <begin position="455"/>
        <end position="489"/>
    </location>
</feature>
<feature type="compositionally biased region" description="Basic and acidic residues" evidence="2">
    <location>
        <begin position="975"/>
        <end position="1028"/>
    </location>
</feature>
<feature type="compositionally biased region" description="Basic and acidic residues" evidence="2">
    <location>
        <begin position="332"/>
        <end position="383"/>
    </location>
</feature>
<evidence type="ECO:0000256" key="1">
    <source>
        <dbReference type="SAM" id="Coils"/>
    </source>
</evidence>
<feature type="region of interest" description="Disordered" evidence="2">
    <location>
        <begin position="967"/>
        <end position="1372"/>
    </location>
</feature>
<feature type="region of interest" description="Disordered" evidence="2">
    <location>
        <begin position="761"/>
        <end position="789"/>
    </location>
</feature>
<proteinExistence type="predicted"/>
<feature type="region of interest" description="Disordered" evidence="2">
    <location>
        <begin position="150"/>
        <end position="188"/>
    </location>
</feature>
<feature type="compositionally biased region" description="Low complexity" evidence="2">
    <location>
        <begin position="819"/>
        <end position="836"/>
    </location>
</feature>
<sequence>MMLRVSTGERSGEEWSFRGRERRGGEEEEEEKKKSFVLCVEHERLKDLLPRPPPGLSHCEKERRGEEGGEDEQGEKKKKKDGSCGGEGEESVDRKEERKEIKRREKNEVVTPGKKDEDEDENKCGKKTCRLRFPSILGRKEIDPHAVLLFASSSSPERGGACGIGGTPRRDGKDNPHPSSHEQSATHAPSCCFHIDELSLFLTPPSSSALKHFSSSCSSLFSGSTSSSSVSYLTPREENVEGEALMKNNSPLLHPVVCSSLSKVVDESDGHVLHGKEKRKEEEEKREGARRMGRKNDGPSCSYLSFSCSGRELEERERERKEEEEISSCAGDAKEDDRGRREGEENKILLKSLESVHTRSREREEEIEERLNKEKGREKKEQVKTPSPISSSHPVTLLSSPDKRESSSSFSFTHPFFMSPCPSDIDPAALHRGERLQAREKSKDEEQFFSMPSLSSYSLFSPKNEEEMEGRDEDDVEDKERRKRRRDMGDLRRRMSFSLKPSLVKRKERRGRFLSRAHCYLEGRHLLTLLSQYFTPSSSCVEKEVFPRPNSPFSFISSSFPSSPRHLLLPPHPLLSHSQPYHQQRQVYRHLAYSSSSSCDFFHISFQQDLSKKEEQRGKGMERLSLFSPGIEEEERKKKKESRVVWFCTCANRSTKMLIYKMRKKKNERKRLDRKAKDHLIHFSLSIVSPCSFDTSAGSTSFSMISEVTLVSLSLLHRHKRDIFTRRQRRQGLVHESLHANHSSQDLPGLMKQCVQLPPLLRPTPMKEEEEESASIRREHAREFSCEEDAERIEKKIPVTPTTTLSSLSCRGENIFFSCSSSSSSSSASSTVSSQGESEEDRQKLGKEKEDEEVKEQEEEEEKPPETKEEDEEEGKERGRFQDGSTHSSSSSSSTSASAPMYILYLEPSPSSSLHAFLDHRSREVAEIYGADPAHCYPPHCSLSGFFNCSDVETVKKLLIHLFHDTNEDEGSLPDPRKEEETARLDGDRPGREEKSKEKEDREEEERKRMKKHGRDDGGRHERRREDSSCASSSASQVSQLFCLSEREKKEKRRGGEGRGEEKEDEEEMKEREAREIEMTGSSRRDGRKEDHGEERKQLARNKDRGEMKKMKKKKEKKKKDEEEVVQERRRLERGEDDVFYLGRCNEIHIERTRRGEEERLSRQKKDSELPAEKGKCQGKTSFQRDEVATSKKDMLNGIKSEKQRERNKEANLRRKENEEERGAEEKKKRDLKEVSEHHEERSCHSERSERGLQLVRNRTLYHTRVKTLQSSSILSEVHAEEEEEEKKKKDLLLVSSSLRHSYTTPATSSSYQATSLEGEGERREETREKTKKIAILEERKEQGEPEEHCPSSYLLSSCEEDKDEEEEERDSPVEIFSMDMREEARKQIQRLSRFSSLKERCEEGEPITILSSSSSFSSFPFISSFLSTEIDEETPPLGGETTGKFLPYLSSSFFPSKFYHLPSGSFSPLYLSRSSHPLQYHIPSIASSSCTSNLSNRRPCPHVNEEKGGEDGSCPFSLASPCWSTPSWDTSNLLSSSGVFQALREEKEEEERRRTTRRKENEKKVWKVHENEREIERKEEEECLMKFFSLHSSFSLDSSSSSSSSCLFSSSSHSSLHPRLGRLQQPYTRHHLSQASCLTISHFDSSSSSSVVVSSPPISASSLLILHKKKMKKIKKNKRRNSLCLCGLSSHSRCTDTATGGASSKSLLLLPSSLLSPDQLTSHTFSSSSLFFSSSSLFSSFSSGSPTRLESPPSPSKESLHTHRTSSPPPLALPSCCPSHQTLLRSSLCASSSFTREDGGVSFLRAGKEEGQGKRFLEGQEDEKNKKISFSPECVSSSLPPAFPYPYPYTCLNSLTFFSSSSLLSSHCETKGATGETHHEEAHYERSFYHDDPRLLQRNRNCIIDDGAHYRGAKQPHGRLGEREGESGSSDVGDLKKIEAKSSHRCRREKEKEQRWDLCEREEEVAEKTEERISFAVYTPYHESEGEEKNKKAWKTTEEKEKKNNEDEVEEKRKAHGMKVSQDKNARSHEREEKEEREEKKKKGGEVDGRCKEETHGLNKGGSPNSLRSYEKKKKPVYSHKSSKNSEREGEEEREEEEWKEKEEEEEEEKKKSCVISTDDGYVVLCLSTKSCLENRLTQLQEILRSVAQVHIRLKEGDHITLASQRTDKNMRESIKHFYEKFLHEREGEGLLRESTWDVVLYQLRRKARDYKTDGRHLFTEIIRFPAFLKAG</sequence>
<feature type="compositionally biased region" description="Polar residues" evidence="2">
    <location>
        <begin position="384"/>
        <end position="398"/>
    </location>
</feature>
<dbReference type="EMBL" id="MIGC01002118">
    <property type="protein sequence ID" value="PHJ21639.1"/>
    <property type="molecule type" value="Genomic_DNA"/>
</dbReference>
<feature type="compositionally biased region" description="Basic and acidic residues" evidence="2">
    <location>
        <begin position="1983"/>
        <end position="2014"/>
    </location>
</feature>
<feature type="compositionally biased region" description="Basic and acidic residues" evidence="2">
    <location>
        <begin position="1146"/>
        <end position="1176"/>
    </location>
</feature>
<dbReference type="Proteomes" id="UP000221165">
    <property type="component" value="Unassembled WGS sequence"/>
</dbReference>
<feature type="compositionally biased region" description="Basic residues" evidence="2">
    <location>
        <begin position="2072"/>
        <end position="2084"/>
    </location>
</feature>
<dbReference type="PANTHER" id="PTHR36812">
    <property type="entry name" value="NEUROFILAMENT TRIPLET M PROTEIN-LIKE PROTEIN"/>
    <property type="match status" value="1"/>
</dbReference>
<feature type="region of interest" description="Disordered" evidence="2">
    <location>
        <begin position="819"/>
        <end position="897"/>
    </location>
</feature>
<keyword evidence="1" id="KW-0175">Coiled coil</keyword>
<feature type="compositionally biased region" description="Acidic residues" evidence="2">
    <location>
        <begin position="466"/>
        <end position="477"/>
    </location>
</feature>
<dbReference type="OrthoDB" id="331895at2759"/>
<feature type="region of interest" description="Disordered" evidence="2">
    <location>
        <begin position="1908"/>
        <end position="2113"/>
    </location>
</feature>
<feature type="compositionally biased region" description="Basic and acidic residues" evidence="2">
    <location>
        <begin position="1119"/>
        <end position="1134"/>
    </location>
</feature>
<accession>A0A2C6KYH6</accession>
<feature type="compositionally biased region" description="Acidic residues" evidence="2">
    <location>
        <begin position="850"/>
        <end position="874"/>
    </location>
</feature>
<feature type="compositionally biased region" description="Basic and acidic residues" evidence="2">
    <location>
        <begin position="1045"/>
        <end position="1062"/>
    </location>
</feature>
<feature type="compositionally biased region" description="Basic and acidic residues" evidence="2">
    <location>
        <begin position="1183"/>
        <end position="1251"/>
    </location>
</feature>
<feature type="compositionally biased region" description="Basic and acidic residues" evidence="2">
    <location>
        <begin position="40"/>
        <end position="49"/>
    </location>
</feature>
<comment type="caution">
    <text evidence="3">The sequence shown here is derived from an EMBL/GenBank/DDBJ whole genome shotgun (WGS) entry which is preliminary data.</text>
</comment>
<feature type="compositionally biased region" description="Basic and acidic residues" evidence="2">
    <location>
        <begin position="1335"/>
        <end position="1350"/>
    </location>
</feature>
<organism evidence="3 4">
    <name type="scientific">Cystoisospora suis</name>
    <dbReference type="NCBI Taxonomy" id="483139"/>
    <lineage>
        <taxon>Eukaryota</taxon>
        <taxon>Sar</taxon>
        <taxon>Alveolata</taxon>
        <taxon>Apicomplexa</taxon>
        <taxon>Conoidasida</taxon>
        <taxon>Coccidia</taxon>
        <taxon>Eucoccidiorida</taxon>
        <taxon>Eimeriorina</taxon>
        <taxon>Sarcocystidae</taxon>
        <taxon>Cystoisospora</taxon>
    </lineage>
</organism>
<feature type="region of interest" description="Disordered" evidence="2">
    <location>
        <begin position="1"/>
        <end position="123"/>
    </location>
</feature>
<feature type="compositionally biased region" description="Polar residues" evidence="2">
    <location>
        <begin position="1295"/>
        <end position="1316"/>
    </location>
</feature>
<keyword evidence="4" id="KW-1185">Reference proteome</keyword>
<gene>
    <name evidence="3" type="ORF">CSUI_004507</name>
</gene>
<dbReference type="RefSeq" id="XP_067923319.1">
    <property type="nucleotide sequence ID" value="XM_068064698.1"/>
</dbReference>
<dbReference type="VEuPathDB" id="ToxoDB:CSUI_004507"/>
<feature type="compositionally biased region" description="Basic and acidic residues" evidence="2">
    <location>
        <begin position="168"/>
        <end position="180"/>
    </location>
</feature>
<feature type="region of interest" description="Disordered" evidence="2">
    <location>
        <begin position="1745"/>
        <end position="1772"/>
    </location>
</feature>
<protein>
    <submittedName>
        <fullName evidence="3">Uncharacterized protein</fullName>
    </submittedName>
</protein>
<feature type="compositionally biased region" description="Basic and acidic residues" evidence="2">
    <location>
        <begin position="10"/>
        <end position="25"/>
    </location>
</feature>
<feature type="compositionally biased region" description="Basic and acidic residues" evidence="2">
    <location>
        <begin position="1069"/>
        <end position="1109"/>
    </location>
</feature>
<feature type="compositionally biased region" description="Basic and acidic residues" evidence="2">
    <location>
        <begin position="91"/>
        <end position="116"/>
    </location>
</feature>
<feature type="compositionally biased region" description="Basic and acidic residues" evidence="2">
    <location>
        <begin position="1934"/>
        <end position="1960"/>
    </location>
</feature>
<evidence type="ECO:0000313" key="4">
    <source>
        <dbReference type="Proteomes" id="UP000221165"/>
    </source>
</evidence>
<feature type="region of interest" description="Disordered" evidence="2">
    <location>
        <begin position="268"/>
        <end position="417"/>
    </location>
</feature>
<reference evidence="3 4" key="1">
    <citation type="journal article" date="2017" name="Int. J. Parasitol.">
        <title>The genome of the protozoan parasite Cystoisospora suis and a reverse vaccinology approach to identify vaccine candidates.</title>
        <authorList>
            <person name="Palmieri N."/>
            <person name="Shrestha A."/>
            <person name="Ruttkowski B."/>
            <person name="Beck T."/>
            <person name="Vogl C."/>
            <person name="Tomley F."/>
            <person name="Blake D.P."/>
            <person name="Joachim A."/>
        </authorList>
    </citation>
    <scope>NUCLEOTIDE SEQUENCE [LARGE SCALE GENOMIC DNA]</scope>
    <source>
        <strain evidence="3 4">Wien I</strain>
    </source>
</reference>
<feature type="compositionally biased region" description="Basic and acidic residues" evidence="2">
    <location>
        <begin position="268"/>
        <end position="297"/>
    </location>
</feature>
<feature type="compositionally biased region" description="Low complexity" evidence="2">
    <location>
        <begin position="1029"/>
        <end position="1040"/>
    </location>
</feature>
<feature type="compositionally biased region" description="Basic and acidic residues" evidence="2">
    <location>
        <begin position="311"/>
        <end position="323"/>
    </location>
</feature>
<name>A0A2C6KYH6_9APIC</name>
<evidence type="ECO:0000313" key="3">
    <source>
        <dbReference type="EMBL" id="PHJ21639.1"/>
    </source>
</evidence>
<feature type="compositionally biased region" description="Acidic residues" evidence="2">
    <location>
        <begin position="1359"/>
        <end position="1370"/>
    </location>
</feature>
<feature type="compositionally biased region" description="Low complexity" evidence="2">
    <location>
        <begin position="885"/>
        <end position="897"/>
    </location>
</feature>
<feature type="compositionally biased region" description="Basic and acidic residues" evidence="2">
    <location>
        <begin position="2022"/>
        <end position="2058"/>
    </location>
</feature>